<evidence type="ECO:0000256" key="1">
    <source>
        <dbReference type="ARBA" id="ARBA00004370"/>
    </source>
</evidence>
<dbReference type="InterPro" id="IPR050491">
    <property type="entry name" value="AmpC-like"/>
</dbReference>
<feature type="domain" description="Beta-lactamase-related" evidence="3">
    <location>
        <begin position="22"/>
        <end position="311"/>
    </location>
</feature>
<organism evidence="4 5">
    <name type="scientific">Neobacillus rhizophilus</name>
    <dbReference type="NCBI Taxonomy" id="2833579"/>
    <lineage>
        <taxon>Bacteria</taxon>
        <taxon>Bacillati</taxon>
        <taxon>Bacillota</taxon>
        <taxon>Bacilli</taxon>
        <taxon>Bacillales</taxon>
        <taxon>Bacillaceae</taxon>
        <taxon>Neobacillus</taxon>
    </lineage>
</organism>
<dbReference type="Pfam" id="PF00144">
    <property type="entry name" value="Beta-lactamase"/>
    <property type="match status" value="1"/>
</dbReference>
<reference evidence="4" key="1">
    <citation type="submission" date="2021-05" db="EMBL/GenBank/DDBJ databases">
        <title>Novel Bacillus species.</title>
        <authorList>
            <person name="Liu G."/>
        </authorList>
    </citation>
    <scope>NUCLEOTIDE SEQUENCE</scope>
    <source>
        <strain evidence="4">FJAT-49825</strain>
    </source>
</reference>
<dbReference type="InterPro" id="IPR012338">
    <property type="entry name" value="Beta-lactam/transpept-like"/>
</dbReference>
<evidence type="ECO:0000313" key="5">
    <source>
        <dbReference type="Proteomes" id="UP000679749"/>
    </source>
</evidence>
<keyword evidence="2" id="KW-0472">Membrane</keyword>
<evidence type="ECO:0000313" key="4">
    <source>
        <dbReference type="EMBL" id="MBS4216322.1"/>
    </source>
</evidence>
<dbReference type="InterPro" id="IPR001466">
    <property type="entry name" value="Beta-lactam-related"/>
</dbReference>
<name>A0A942UBC6_9BACI</name>
<dbReference type="PANTHER" id="PTHR46825:SF11">
    <property type="entry name" value="PENICILLIN-BINDING PROTEIN 4"/>
    <property type="match status" value="1"/>
</dbReference>
<evidence type="ECO:0000256" key="2">
    <source>
        <dbReference type="ARBA" id="ARBA00023136"/>
    </source>
</evidence>
<dbReference type="PANTHER" id="PTHR46825">
    <property type="entry name" value="D-ALANYL-D-ALANINE-CARBOXYPEPTIDASE/ENDOPEPTIDASE AMPH"/>
    <property type="match status" value="1"/>
</dbReference>
<comment type="caution">
    <text evidence="4">The sequence shown here is derived from an EMBL/GenBank/DDBJ whole genome shotgun (WGS) entry which is preliminary data.</text>
</comment>
<dbReference type="GO" id="GO:0016020">
    <property type="term" value="C:membrane"/>
    <property type="evidence" value="ECO:0007669"/>
    <property type="project" value="UniProtKB-SubCell"/>
</dbReference>
<evidence type="ECO:0000259" key="3">
    <source>
        <dbReference type="Pfam" id="PF00144"/>
    </source>
</evidence>
<dbReference type="Proteomes" id="UP000679749">
    <property type="component" value="Unassembled WGS sequence"/>
</dbReference>
<dbReference type="AlphaFoldDB" id="A0A942UBC6"/>
<dbReference type="Gene3D" id="3.40.710.10">
    <property type="entry name" value="DD-peptidase/beta-lactamase superfamily"/>
    <property type="match status" value="1"/>
</dbReference>
<dbReference type="EMBL" id="JAGYPF010000006">
    <property type="protein sequence ID" value="MBS4216322.1"/>
    <property type="molecule type" value="Genomic_DNA"/>
</dbReference>
<keyword evidence="5" id="KW-1185">Reference proteome</keyword>
<protein>
    <submittedName>
        <fullName evidence="4">Beta-lactamase family protein</fullName>
    </submittedName>
</protein>
<proteinExistence type="predicted"/>
<gene>
    <name evidence="4" type="ORF">KHA99_28250</name>
</gene>
<sequence>MEDKINRLETYMDSLTANEFFNGAVLVGHKGEILLKKGYGYASFQYDIFNSSTTKFRVGSLTKAFTAIGIMLLHEKGKLDIDHQIDKILADYPNGSVITIRHLLTNTSGIPNFTSSPEYWVKTMRLPSNLDAVIDSFKNLPLEFTPGTDMNYSNSGYLVLTKIIEKASGQSYADFLQNEIFEKLGLKCTGIDDGRSIVKSMAEGYTVWGDIIHTEHIDMSFPLGAYGMYSTLEDLYIWCQALLKSTLVDQSLQEQMFTNINGYGYGFGWFIDEGEYKTCSHFGDVNGFVNHLVMYPNEDLVVIVLSNLNITPVTQISSDLAKIIFGEEVNSVSLIVPLEGDSLPLGSLEGTYKSDKVEITVRHDDNELFAVVPKMYGVPYKFRLQPIQVEAAKMICKSDFINDTYTFFLYNNRAPYRLEFTDCYGQVCLLERQKL</sequence>
<accession>A0A942UBC6</accession>
<comment type="subcellular location">
    <subcellularLocation>
        <location evidence="1">Membrane</location>
    </subcellularLocation>
</comment>
<dbReference type="SUPFAM" id="SSF56601">
    <property type="entry name" value="beta-lactamase/transpeptidase-like"/>
    <property type="match status" value="1"/>
</dbReference>
<dbReference type="RefSeq" id="WP_213120845.1">
    <property type="nucleotide sequence ID" value="NZ_JAGYPF010000006.1"/>
</dbReference>